<feature type="region of interest" description="Disordered" evidence="9">
    <location>
        <begin position="191"/>
        <end position="278"/>
    </location>
</feature>
<dbReference type="FunFam" id="3.90.1750.10:FF:000026">
    <property type="entry name" value="E3 ubiquitin-protein ligase HACE1"/>
    <property type="match status" value="1"/>
</dbReference>
<dbReference type="SMART" id="SM00119">
    <property type="entry name" value="HECTc"/>
    <property type="match status" value="1"/>
</dbReference>
<dbReference type="PROSITE" id="PS01159">
    <property type="entry name" value="WW_DOMAIN_1"/>
    <property type="match status" value="2"/>
</dbReference>
<dbReference type="Gene3D" id="2.20.70.10">
    <property type="match status" value="3"/>
</dbReference>
<evidence type="ECO:0000256" key="3">
    <source>
        <dbReference type="ARBA" id="ARBA00022679"/>
    </source>
</evidence>
<evidence type="ECO:0000256" key="7">
    <source>
        <dbReference type="PIRSR" id="PIRSR001569-1"/>
    </source>
</evidence>
<dbReference type="PANTHER" id="PTHR11254">
    <property type="entry name" value="HECT DOMAIN UBIQUITIN-PROTEIN LIGASE"/>
    <property type="match status" value="1"/>
</dbReference>
<accession>A0A817SBL0</accession>
<evidence type="ECO:0000256" key="9">
    <source>
        <dbReference type="SAM" id="MobiDB-lite"/>
    </source>
</evidence>
<dbReference type="PIRSF" id="PIRSF001569">
    <property type="entry name" value="E3_ub_ligase_SMURF1"/>
    <property type="match status" value="1"/>
</dbReference>
<dbReference type="GO" id="GO:0061630">
    <property type="term" value="F:ubiquitin protein ligase activity"/>
    <property type="evidence" value="ECO:0007669"/>
    <property type="project" value="UniProtKB-EC"/>
</dbReference>
<keyword evidence="5 6" id="KW-0833">Ubl conjugation pathway</keyword>
<feature type="compositionally biased region" description="Polar residues" evidence="9">
    <location>
        <begin position="265"/>
        <end position="274"/>
    </location>
</feature>
<dbReference type="PROSITE" id="PS50237">
    <property type="entry name" value="HECT"/>
    <property type="match status" value="1"/>
</dbReference>
<dbReference type="SUPFAM" id="SSF56204">
    <property type="entry name" value="Hect, E3 ligase catalytic domain"/>
    <property type="match status" value="1"/>
</dbReference>
<dbReference type="FunFam" id="3.30.2410.10:FF:000002">
    <property type="entry name" value="E3 ubiquitin-protein ligase HECW2"/>
    <property type="match status" value="1"/>
</dbReference>
<dbReference type="Gene3D" id="3.30.2410.10">
    <property type="entry name" value="Hect, E3 ligase catalytic domain"/>
    <property type="match status" value="1"/>
</dbReference>
<feature type="domain" description="HECT" evidence="11">
    <location>
        <begin position="525"/>
        <end position="860"/>
    </location>
</feature>
<dbReference type="GO" id="GO:0043161">
    <property type="term" value="P:proteasome-mediated ubiquitin-dependent protein catabolic process"/>
    <property type="evidence" value="ECO:0007669"/>
    <property type="project" value="TreeGrafter"/>
</dbReference>
<reference evidence="12" key="1">
    <citation type="submission" date="2021-02" db="EMBL/GenBank/DDBJ databases">
        <authorList>
            <person name="Nowell W R."/>
        </authorList>
    </citation>
    <scope>NUCLEOTIDE SEQUENCE</scope>
</reference>
<dbReference type="Gene3D" id="3.90.1750.10">
    <property type="entry name" value="Hect, E3 ligase catalytic domains"/>
    <property type="match status" value="1"/>
</dbReference>
<comment type="pathway">
    <text evidence="2 6">Protein modification; protein ubiquitination.</text>
</comment>
<proteinExistence type="predicted"/>
<dbReference type="InterPro" id="IPR036020">
    <property type="entry name" value="WW_dom_sf"/>
</dbReference>
<dbReference type="CDD" id="cd00078">
    <property type="entry name" value="HECTc"/>
    <property type="match status" value="1"/>
</dbReference>
<dbReference type="InterPro" id="IPR050409">
    <property type="entry name" value="E3_ubiq-protein_ligase"/>
</dbReference>
<gene>
    <name evidence="12" type="ORF">LUA448_LOCUS6718</name>
</gene>
<evidence type="ECO:0000259" key="11">
    <source>
        <dbReference type="PROSITE" id="PS50237"/>
    </source>
</evidence>
<organism evidence="12 13">
    <name type="scientific">Rotaria socialis</name>
    <dbReference type="NCBI Taxonomy" id="392032"/>
    <lineage>
        <taxon>Eukaryota</taxon>
        <taxon>Metazoa</taxon>
        <taxon>Spiralia</taxon>
        <taxon>Gnathifera</taxon>
        <taxon>Rotifera</taxon>
        <taxon>Eurotatoria</taxon>
        <taxon>Bdelloidea</taxon>
        <taxon>Philodinida</taxon>
        <taxon>Philodinidae</taxon>
        <taxon>Rotaria</taxon>
    </lineage>
</organism>
<dbReference type="Pfam" id="PF00632">
    <property type="entry name" value="HECT"/>
    <property type="match status" value="1"/>
</dbReference>
<comment type="caution">
    <text evidence="12">The sequence shown here is derived from an EMBL/GenBank/DDBJ whole genome shotgun (WGS) entry which is preliminary data.</text>
</comment>
<dbReference type="Gene3D" id="3.30.2160.10">
    <property type="entry name" value="Hect, E3 ligase catalytic domain"/>
    <property type="match status" value="1"/>
</dbReference>
<dbReference type="Proteomes" id="UP000663833">
    <property type="component" value="Unassembled WGS sequence"/>
</dbReference>
<dbReference type="FunFam" id="3.30.2160.10:FF:000003">
    <property type="entry name" value="E3 ubiquitin-protein ligase"/>
    <property type="match status" value="1"/>
</dbReference>
<evidence type="ECO:0000313" key="13">
    <source>
        <dbReference type="Proteomes" id="UP000663833"/>
    </source>
</evidence>
<dbReference type="GO" id="GO:0016567">
    <property type="term" value="P:protein ubiquitination"/>
    <property type="evidence" value="ECO:0007669"/>
    <property type="project" value="UniProtKB-UniPathway"/>
</dbReference>
<feature type="compositionally biased region" description="Polar residues" evidence="9">
    <location>
        <begin position="191"/>
        <end position="227"/>
    </location>
</feature>
<dbReference type="Pfam" id="PF00397">
    <property type="entry name" value="WW"/>
    <property type="match status" value="3"/>
</dbReference>
<feature type="domain" description="WW" evidence="10">
    <location>
        <begin position="278"/>
        <end position="306"/>
    </location>
</feature>
<keyword evidence="3 6" id="KW-0808">Transferase</keyword>
<evidence type="ECO:0000256" key="1">
    <source>
        <dbReference type="ARBA" id="ARBA00000885"/>
    </source>
</evidence>
<evidence type="ECO:0000313" key="12">
    <source>
        <dbReference type="EMBL" id="CAF3283881.1"/>
    </source>
</evidence>
<feature type="compositionally biased region" description="Polar residues" evidence="9">
    <location>
        <begin position="236"/>
        <end position="247"/>
    </location>
</feature>
<dbReference type="GO" id="GO:0005737">
    <property type="term" value="C:cytoplasm"/>
    <property type="evidence" value="ECO:0007669"/>
    <property type="project" value="UniProtKB-ARBA"/>
</dbReference>
<evidence type="ECO:0000256" key="5">
    <source>
        <dbReference type="ARBA" id="ARBA00022786"/>
    </source>
</evidence>
<dbReference type="EC" id="2.3.2.26" evidence="6"/>
<sequence>MHQSSTSVTRDDNRTTENLSQLRVKICSVRLPSSIKPVDISVLMEVDNKHIYRTEIMRKKSKLNPNTSVITINQSFDILVTLNSKILIKIYYPTRLFGNHDIGQLQCNIKSIIDDYHSSEQSTDNVGTIPSYLVKLPYDNLTRPSSIFRSHDSNNISNGIIEIIFYGSLLRQLDEHRQRQNLPLDIQQQSESLPSQLTSENNVEIQNESSLSDEQTSETNSASINNGKRSRRRPSDNQTNDANTEIEVSTAAAAAIAIPEREQTTTKANGTSLTDLKEQLPPGWEMRTDNLGRPYYVDHNLRRTTWCLKKERLPPGWEERVDSRGRVYYVDHTTRTTTWKLPTASHLSNVAEWQNNYARSHSVFNQFEHRFLPQIDANAQPSDVPISTEESLPEGWQKKQDNQGRIYYVNHISKTTQWEDPRRMDNNIFDMPLPHGFEMRYTKDGQVYFVDHNAKTTSFRDPRNGLMPSSLESDIASPNYRRSFSHKVRQFRYLCKTNSTNGQLKLTIRRDNLFNDSYTNIMQCQSSELRRRLYLLFKGEEGLDYGGVAREWFFRLSHEALNPMYCLFEYANKNNYYLQINPASSINPDHLTYFRFIGRIVAMALYHEKFIDNGFSLAFYKRMLGKPLTIYDLESLDPEFYNGLLWIRENNLNLNDNLELYFNSSFDLLGKIESIELKSGGNDIKLTEENKTEYIELMTKWRFTRGVEEQTRAFLYGFNEVVPQQWTQIFDERELELLLCGISKIDILDWERNTIYKNYTEAAKQIQWFWQFVREITDEQRARLLQFVTGTCRVPIGGFAELLGSNGPQKFCIEKYGKENILPRSHTCFNRLDLPPYKKYEILKEKLLFAIEECEGFGQELVSLRHCFLQYVHFDY</sequence>
<name>A0A817SBL0_9BILA</name>
<feature type="domain" description="WW" evidence="10">
    <location>
        <begin position="390"/>
        <end position="423"/>
    </location>
</feature>
<dbReference type="SMART" id="SM00456">
    <property type="entry name" value="WW"/>
    <property type="match status" value="4"/>
</dbReference>
<evidence type="ECO:0000256" key="2">
    <source>
        <dbReference type="ARBA" id="ARBA00004906"/>
    </source>
</evidence>
<dbReference type="InterPro" id="IPR035983">
    <property type="entry name" value="Hect_E3_ubiquitin_ligase"/>
</dbReference>
<dbReference type="InterPro" id="IPR000569">
    <property type="entry name" value="HECT_dom"/>
</dbReference>
<dbReference type="SUPFAM" id="SSF51045">
    <property type="entry name" value="WW domain"/>
    <property type="match status" value="4"/>
</dbReference>
<dbReference type="EMBL" id="CAJNYD010000654">
    <property type="protein sequence ID" value="CAF3283881.1"/>
    <property type="molecule type" value="Genomic_DNA"/>
</dbReference>
<feature type="active site" description="Glycyl thioester intermediate" evidence="7 8">
    <location>
        <position position="828"/>
    </location>
</feature>
<protein>
    <recommendedName>
        <fullName evidence="6">E3 ubiquitin-protein ligase</fullName>
        <ecNumber evidence="6">2.3.2.26</ecNumber>
    </recommendedName>
</protein>
<comment type="catalytic activity">
    <reaction evidence="1 6">
        <text>S-ubiquitinyl-[E2 ubiquitin-conjugating enzyme]-L-cysteine + [acceptor protein]-L-lysine = [E2 ubiquitin-conjugating enzyme]-L-cysteine + N(6)-ubiquitinyl-[acceptor protein]-L-lysine.</text>
        <dbReference type="EC" id="2.3.2.26"/>
    </reaction>
</comment>
<evidence type="ECO:0000256" key="6">
    <source>
        <dbReference type="PIRNR" id="PIRNR001569"/>
    </source>
</evidence>
<dbReference type="CDD" id="cd00201">
    <property type="entry name" value="WW"/>
    <property type="match status" value="4"/>
</dbReference>
<dbReference type="AlphaFoldDB" id="A0A817SBL0"/>
<dbReference type="PANTHER" id="PTHR11254:SF429">
    <property type="entry name" value="E3 UBIQUITIN-PROTEIN LIGASE SU(DX)"/>
    <property type="match status" value="1"/>
</dbReference>
<dbReference type="PROSITE" id="PS50020">
    <property type="entry name" value="WW_DOMAIN_2"/>
    <property type="match status" value="4"/>
</dbReference>
<evidence type="ECO:0000259" key="10">
    <source>
        <dbReference type="PROSITE" id="PS50020"/>
    </source>
</evidence>
<keyword evidence="4" id="KW-0677">Repeat</keyword>
<feature type="domain" description="WW" evidence="10">
    <location>
        <begin position="311"/>
        <end position="344"/>
    </location>
</feature>
<feature type="domain" description="WW" evidence="10">
    <location>
        <begin position="431"/>
        <end position="464"/>
    </location>
</feature>
<evidence type="ECO:0000256" key="4">
    <source>
        <dbReference type="ARBA" id="ARBA00022737"/>
    </source>
</evidence>
<dbReference type="InterPro" id="IPR024928">
    <property type="entry name" value="E3_ub_ligase_SMURF1"/>
</dbReference>
<dbReference type="InterPro" id="IPR001202">
    <property type="entry name" value="WW_dom"/>
</dbReference>
<evidence type="ECO:0000256" key="8">
    <source>
        <dbReference type="PROSITE-ProRule" id="PRU00104"/>
    </source>
</evidence>
<dbReference type="FunFam" id="3.90.1750.10:FF:000079">
    <property type="entry name" value="E3 ubiquitin-protein ligase"/>
    <property type="match status" value="1"/>
</dbReference>
<dbReference type="UniPathway" id="UPA00143"/>